<gene>
    <name evidence="1" type="ORF">AFUS01_LOCUS15711</name>
</gene>
<reference evidence="1" key="1">
    <citation type="submission" date="2021-06" db="EMBL/GenBank/DDBJ databases">
        <authorList>
            <person name="Hodson N. C."/>
            <person name="Mongue J. A."/>
            <person name="Jaron S. K."/>
        </authorList>
    </citation>
    <scope>NUCLEOTIDE SEQUENCE</scope>
</reference>
<evidence type="ECO:0000313" key="2">
    <source>
        <dbReference type="Proteomes" id="UP000708208"/>
    </source>
</evidence>
<protein>
    <submittedName>
        <fullName evidence="1">Uncharacterized protein</fullName>
    </submittedName>
</protein>
<keyword evidence="2" id="KW-1185">Reference proteome</keyword>
<name>A0A8J2K306_9HEXA</name>
<accession>A0A8J2K306</accession>
<dbReference type="AlphaFoldDB" id="A0A8J2K306"/>
<sequence length="156" mass="17574">MTQIIIISKAAIISGNTPSGENQEDPAFKSYQLRSLLPFPFNNHPQQTHHIFLGSEEQIRQAFAPDDVQNLLYKTGIISSPSPVQESRADMANLFSISYGERYPYIDFTPMVINTPVVFFTSLSQIDVKCNLISFLTYPEAEDVPETPEELAKWST</sequence>
<comment type="caution">
    <text evidence="1">The sequence shown here is derived from an EMBL/GenBank/DDBJ whole genome shotgun (WGS) entry which is preliminary data.</text>
</comment>
<dbReference type="OrthoDB" id="5984008at2759"/>
<proteinExistence type="predicted"/>
<evidence type="ECO:0000313" key="1">
    <source>
        <dbReference type="EMBL" id="CAG7726826.1"/>
    </source>
</evidence>
<organism evidence="1 2">
    <name type="scientific">Allacma fusca</name>
    <dbReference type="NCBI Taxonomy" id="39272"/>
    <lineage>
        <taxon>Eukaryota</taxon>
        <taxon>Metazoa</taxon>
        <taxon>Ecdysozoa</taxon>
        <taxon>Arthropoda</taxon>
        <taxon>Hexapoda</taxon>
        <taxon>Collembola</taxon>
        <taxon>Symphypleona</taxon>
        <taxon>Sminthuridae</taxon>
        <taxon>Allacma</taxon>
    </lineage>
</organism>
<feature type="non-terminal residue" evidence="1">
    <location>
        <position position="1"/>
    </location>
</feature>
<dbReference type="Proteomes" id="UP000708208">
    <property type="component" value="Unassembled WGS sequence"/>
</dbReference>
<dbReference type="EMBL" id="CAJVCH010140517">
    <property type="protein sequence ID" value="CAG7726826.1"/>
    <property type="molecule type" value="Genomic_DNA"/>
</dbReference>